<keyword evidence="2 3" id="KW-0456">Lyase</keyword>
<accession>A0A564ZG28</accession>
<dbReference type="SUPFAM" id="SSF53800">
    <property type="entry name" value="Chelatase"/>
    <property type="match status" value="1"/>
</dbReference>
<keyword evidence="1" id="KW-0479">Metal-binding</keyword>
<organism evidence="3 4">
    <name type="scientific">Candidatus Methylomirabilis lanthanidiphila</name>
    <dbReference type="NCBI Taxonomy" id="2211376"/>
    <lineage>
        <taxon>Bacteria</taxon>
        <taxon>Candidatus Methylomirabilota</taxon>
        <taxon>Candidatus Methylomirabilia</taxon>
        <taxon>Candidatus Methylomirabilales</taxon>
        <taxon>Candidatus Methylomirabilaceae</taxon>
        <taxon>Candidatus Methylomirabilis</taxon>
    </lineage>
</organism>
<reference evidence="3 4" key="1">
    <citation type="submission" date="2019-07" db="EMBL/GenBank/DDBJ databases">
        <authorList>
            <person name="Cremers G."/>
        </authorList>
    </citation>
    <scope>NUCLEOTIDE SEQUENCE [LARGE SCALE GENOMIC DNA]</scope>
</reference>
<dbReference type="CDD" id="cd03416">
    <property type="entry name" value="CbiX_SirB_N"/>
    <property type="match status" value="1"/>
</dbReference>
<gene>
    <name evidence="3" type="primary">cbiX</name>
    <name evidence="3" type="ORF">MELA_00651</name>
</gene>
<dbReference type="Proteomes" id="UP000334340">
    <property type="component" value="Unassembled WGS sequence"/>
</dbReference>
<dbReference type="CDD" id="cd03414">
    <property type="entry name" value="CbiX_SirB_C"/>
    <property type="match status" value="1"/>
</dbReference>
<evidence type="ECO:0000313" key="3">
    <source>
        <dbReference type="EMBL" id="VUZ84280.1"/>
    </source>
</evidence>
<dbReference type="GO" id="GO:0016852">
    <property type="term" value="F:sirohydrochlorin cobaltochelatase activity"/>
    <property type="evidence" value="ECO:0007669"/>
    <property type="project" value="UniProtKB-EC"/>
</dbReference>
<evidence type="ECO:0000313" key="4">
    <source>
        <dbReference type="Proteomes" id="UP000334340"/>
    </source>
</evidence>
<dbReference type="InterPro" id="IPR002762">
    <property type="entry name" value="CbiX-like"/>
</dbReference>
<dbReference type="Gene3D" id="3.40.50.1400">
    <property type="match status" value="2"/>
</dbReference>
<proteinExistence type="predicted"/>
<dbReference type="EMBL" id="CABIKM010000011">
    <property type="protein sequence ID" value="VUZ84280.1"/>
    <property type="molecule type" value="Genomic_DNA"/>
</dbReference>
<name>A0A564ZG28_9BACT</name>
<dbReference type="GO" id="GO:0046872">
    <property type="term" value="F:metal ion binding"/>
    <property type="evidence" value="ECO:0007669"/>
    <property type="project" value="UniProtKB-KW"/>
</dbReference>
<dbReference type="EC" id="4.99.1.3" evidence="3"/>
<protein>
    <submittedName>
        <fullName evidence="3">Sirohydrochlorin cobaltochelatase</fullName>
        <ecNumber evidence="3">4.99.1.3</ecNumber>
    </submittedName>
</protein>
<evidence type="ECO:0000256" key="2">
    <source>
        <dbReference type="ARBA" id="ARBA00023239"/>
    </source>
</evidence>
<dbReference type="PANTHER" id="PTHR33542">
    <property type="entry name" value="SIROHYDROCHLORIN FERROCHELATASE, CHLOROPLASTIC"/>
    <property type="match status" value="1"/>
</dbReference>
<sequence length="281" mass="31071">MTCEVVLLVGHGSREPSGNEEFLQLSEQMRKAVVGAMTEVCFVDSAEPDIPTGLDACVRMGAQEVVVLPVMLFAAGHVKVEIPSEIDLARVRHPEIRFRYGRPFGLHPKMLQILDQRLGEIEGALPGAPEETAVLLVGRGSSDPDANGDVCKLARLLWERRRFGWVESCFIGITKPDFAEGVRRCVALGARRLLILPYLLFSGVLIRRIGMRLHELQRLYPNIAMGVARYLEGHPNLVTVLLERYEEARYGTAVMNCEICKQRVLVGHEAVTPLPAAVVPG</sequence>
<evidence type="ECO:0000256" key="1">
    <source>
        <dbReference type="ARBA" id="ARBA00022723"/>
    </source>
</evidence>
<dbReference type="AlphaFoldDB" id="A0A564ZG28"/>
<dbReference type="Pfam" id="PF01903">
    <property type="entry name" value="CbiX"/>
    <property type="match status" value="2"/>
</dbReference>
<dbReference type="PANTHER" id="PTHR33542:SF3">
    <property type="entry name" value="SIROHYDROCHLORIN FERROCHELATASE, CHLOROPLASTIC"/>
    <property type="match status" value="1"/>
</dbReference>
<keyword evidence="4" id="KW-1185">Reference proteome</keyword>
<dbReference type="InterPro" id="IPR050963">
    <property type="entry name" value="Sirohydro_Cobaltochel/CbiX"/>
</dbReference>